<feature type="compositionally biased region" description="Polar residues" evidence="1">
    <location>
        <begin position="114"/>
        <end position="131"/>
    </location>
</feature>
<feature type="region of interest" description="Disordered" evidence="1">
    <location>
        <begin position="28"/>
        <end position="50"/>
    </location>
</feature>
<feature type="compositionally biased region" description="Pro residues" evidence="1">
    <location>
        <begin position="74"/>
        <end position="85"/>
    </location>
</feature>
<accession>A0A9W9CGP5</accession>
<dbReference type="Proteomes" id="UP001140513">
    <property type="component" value="Unassembled WGS sequence"/>
</dbReference>
<dbReference type="RefSeq" id="XP_056076943.1">
    <property type="nucleotide sequence ID" value="XM_056210121.1"/>
</dbReference>
<evidence type="ECO:0000313" key="2">
    <source>
        <dbReference type="EMBL" id="KAJ4360741.1"/>
    </source>
</evidence>
<feature type="compositionally biased region" description="Basic and acidic residues" evidence="1">
    <location>
        <begin position="133"/>
        <end position="146"/>
    </location>
</feature>
<gene>
    <name evidence="2" type="ORF">N0V89_001308</name>
</gene>
<dbReference type="GeneID" id="80904838"/>
<reference evidence="2" key="1">
    <citation type="submission" date="2022-10" db="EMBL/GenBank/DDBJ databases">
        <title>Tapping the CABI collections for fungal endophytes: first genome assemblies for Collariella, Neodidymelliopsis, Ascochyta clinopodiicola, Didymella pomorum, Didymosphaeria variabile, Neocosmospora piperis and Neocucurbitaria cava.</title>
        <authorList>
            <person name="Hill R."/>
        </authorList>
    </citation>
    <scope>NUCLEOTIDE SEQUENCE</scope>
    <source>
        <strain evidence="2">IMI 356815</strain>
    </source>
</reference>
<evidence type="ECO:0000313" key="3">
    <source>
        <dbReference type="Proteomes" id="UP001140513"/>
    </source>
</evidence>
<dbReference type="OrthoDB" id="3801471at2759"/>
<feature type="region of interest" description="Disordered" evidence="1">
    <location>
        <begin position="62"/>
        <end position="198"/>
    </location>
</feature>
<keyword evidence="3" id="KW-1185">Reference proteome</keyword>
<proteinExistence type="predicted"/>
<sequence length="198" mass="21763">MPASPARPPPAVPDDERARLREFTLFPTEDPFAPEPPTSHQAIDPTRPAVRREEDYFQDRPFYEHDPDAITPLPTSPRGPIPSPWKKPALQIGPDVPSPPHPRNVTATAVKPQPTRQASTRSVASNATFSTPGRDEMERKMGHADEGPFGTAKGVQELAERRRQISGAKSVSQRFEAAGKRGNKEDEERGGLCKCVAM</sequence>
<feature type="compositionally biased region" description="Basic and acidic residues" evidence="1">
    <location>
        <begin position="177"/>
        <end position="191"/>
    </location>
</feature>
<comment type="caution">
    <text evidence="2">The sequence shown here is derived from an EMBL/GenBank/DDBJ whole genome shotgun (WGS) entry which is preliminary data.</text>
</comment>
<name>A0A9W9CGP5_9PLEO</name>
<dbReference type="EMBL" id="JAPEUX010000001">
    <property type="protein sequence ID" value="KAJ4360741.1"/>
    <property type="molecule type" value="Genomic_DNA"/>
</dbReference>
<dbReference type="AlphaFoldDB" id="A0A9W9CGP5"/>
<protein>
    <submittedName>
        <fullName evidence="2">Uncharacterized protein</fullName>
    </submittedName>
</protein>
<evidence type="ECO:0000256" key="1">
    <source>
        <dbReference type="SAM" id="MobiDB-lite"/>
    </source>
</evidence>
<organism evidence="2 3">
    <name type="scientific">Didymosphaeria variabile</name>
    <dbReference type="NCBI Taxonomy" id="1932322"/>
    <lineage>
        <taxon>Eukaryota</taxon>
        <taxon>Fungi</taxon>
        <taxon>Dikarya</taxon>
        <taxon>Ascomycota</taxon>
        <taxon>Pezizomycotina</taxon>
        <taxon>Dothideomycetes</taxon>
        <taxon>Pleosporomycetidae</taxon>
        <taxon>Pleosporales</taxon>
        <taxon>Massarineae</taxon>
        <taxon>Didymosphaeriaceae</taxon>
        <taxon>Didymosphaeria</taxon>
    </lineage>
</organism>